<dbReference type="AlphaFoldDB" id="A0A553JRW5"/>
<organism evidence="2 3">
    <name type="scientific">Shewanella hanedai</name>
    <name type="common">Alteromonas hanedai</name>
    <dbReference type="NCBI Taxonomy" id="25"/>
    <lineage>
        <taxon>Bacteria</taxon>
        <taxon>Pseudomonadati</taxon>
        <taxon>Pseudomonadota</taxon>
        <taxon>Gammaproteobacteria</taxon>
        <taxon>Alteromonadales</taxon>
        <taxon>Shewanellaceae</taxon>
        <taxon>Shewanella</taxon>
    </lineage>
</organism>
<dbReference type="RefSeq" id="WP_143563634.1">
    <property type="nucleotide sequence ID" value="NZ_BMPL01000004.1"/>
</dbReference>
<sequence>MLNFIVVPLMPLVGALTANLNELIRGESAQLHPKMSIGIKTFSVAAAGFAVVWFALLITAIYTSGNISTRAGVEVLMLFLAGFGVTAALKGSRFISDRAQLWIYRLALPFILLSSALVIKFG</sequence>
<keyword evidence="1" id="KW-1133">Transmembrane helix</keyword>
<accession>A0A553JRW5</accession>
<protein>
    <submittedName>
        <fullName evidence="2">Uncharacterized protein</fullName>
    </submittedName>
</protein>
<reference evidence="3" key="1">
    <citation type="submission" date="2019-07" db="EMBL/GenBank/DDBJ databases">
        <title>Shewanella sp. YLB-08 draft genomic sequence.</title>
        <authorList>
            <person name="Yu L."/>
        </authorList>
    </citation>
    <scope>NUCLEOTIDE SEQUENCE [LARGE SCALE GENOMIC DNA]</scope>
    <source>
        <strain evidence="3">JCM 20706</strain>
    </source>
</reference>
<dbReference type="EMBL" id="VKGK01000005">
    <property type="protein sequence ID" value="TRY15202.1"/>
    <property type="molecule type" value="Genomic_DNA"/>
</dbReference>
<evidence type="ECO:0000256" key="1">
    <source>
        <dbReference type="SAM" id="Phobius"/>
    </source>
</evidence>
<evidence type="ECO:0000313" key="2">
    <source>
        <dbReference type="EMBL" id="TRY15202.1"/>
    </source>
</evidence>
<keyword evidence="1" id="KW-0472">Membrane</keyword>
<dbReference type="Proteomes" id="UP000318126">
    <property type="component" value="Unassembled WGS sequence"/>
</dbReference>
<name>A0A553JRW5_SHEHA</name>
<feature type="transmembrane region" description="Helical" evidence="1">
    <location>
        <begin position="101"/>
        <end position="119"/>
    </location>
</feature>
<feature type="transmembrane region" description="Helical" evidence="1">
    <location>
        <begin position="6"/>
        <end position="24"/>
    </location>
</feature>
<evidence type="ECO:0000313" key="3">
    <source>
        <dbReference type="Proteomes" id="UP000318126"/>
    </source>
</evidence>
<feature type="transmembrane region" description="Helical" evidence="1">
    <location>
        <begin position="71"/>
        <end position="89"/>
    </location>
</feature>
<dbReference type="OrthoDB" id="6264548at2"/>
<keyword evidence="3" id="KW-1185">Reference proteome</keyword>
<keyword evidence="1" id="KW-0812">Transmembrane</keyword>
<proteinExistence type="predicted"/>
<gene>
    <name evidence="2" type="ORF">FN961_05905</name>
</gene>
<feature type="transmembrane region" description="Helical" evidence="1">
    <location>
        <begin position="44"/>
        <end position="65"/>
    </location>
</feature>
<comment type="caution">
    <text evidence="2">The sequence shown here is derived from an EMBL/GenBank/DDBJ whole genome shotgun (WGS) entry which is preliminary data.</text>
</comment>